<accession>W0BBR1</accession>
<keyword evidence="2" id="KW-1185">Reference proteome</keyword>
<evidence type="ECO:0000313" key="1">
    <source>
        <dbReference type="EMBL" id="AHE67968.1"/>
    </source>
</evidence>
<dbReference type="HOGENOM" id="CLU_3100334_0_0_6"/>
<dbReference type="PATRIC" id="fig|1268635.3.peg.2492"/>
<dbReference type="EMBL" id="CP004006">
    <property type="protein sequence ID" value="AHE67968.1"/>
    <property type="molecule type" value="Genomic_DNA"/>
</dbReference>
<sequence length="51" mass="6058">MANLMTSLSISSLYPIYLCKYNNNELKPYAIVYLTDELADYNYYHNRNTLE</sequence>
<evidence type="ECO:0000313" key="2">
    <source>
        <dbReference type="Proteomes" id="UP000018838"/>
    </source>
</evidence>
<reference evidence="1 2" key="1">
    <citation type="journal article" date="2013" name="Int. J. Med. Microbiol.">
        <title>Legionella oakridgensis ATCC 33761 genome sequence and phenotypic characterization reveals its replication capacity in amoebae.</title>
        <authorList>
            <person name="Brzuszkiewicz E."/>
            <person name="Schulz T."/>
            <person name="Rydzewski K."/>
            <person name="Daniel R."/>
            <person name="Gillmaier N."/>
            <person name="Dittmann C."/>
            <person name="Holland G."/>
            <person name="Schunder E."/>
            <person name="Lautner M."/>
            <person name="Eisenreich W."/>
            <person name="Luck C."/>
            <person name="Heuner K."/>
        </authorList>
    </citation>
    <scope>NUCLEOTIDE SEQUENCE [LARGE SCALE GENOMIC DNA]</scope>
    <source>
        <strain>OR-10</strain>
        <strain evidence="2">ATCC 33761</strain>
    </source>
</reference>
<name>W0BBR1_9GAMM</name>
<dbReference type="STRING" id="1268635.Loa_02426"/>
<dbReference type="Proteomes" id="UP000018838">
    <property type="component" value="Chromosome"/>
</dbReference>
<dbReference type="KEGG" id="lok:Loa_02426"/>
<dbReference type="AlphaFoldDB" id="W0BBR1"/>
<gene>
    <name evidence="1" type="ORF">Loa_02426</name>
</gene>
<protein>
    <submittedName>
        <fullName evidence="1">Uncharacterized protein</fullName>
    </submittedName>
</protein>
<organism evidence="1 2">
    <name type="scientific">Legionella oakridgensis ATCC 33761 = DSM 21215</name>
    <dbReference type="NCBI Taxonomy" id="1268635"/>
    <lineage>
        <taxon>Bacteria</taxon>
        <taxon>Pseudomonadati</taxon>
        <taxon>Pseudomonadota</taxon>
        <taxon>Gammaproteobacteria</taxon>
        <taxon>Legionellales</taxon>
        <taxon>Legionellaceae</taxon>
        <taxon>Legionella</taxon>
    </lineage>
</organism>
<proteinExistence type="predicted"/>